<protein>
    <submittedName>
        <fullName evidence="2">Uncharacterized protein</fullName>
    </submittedName>
</protein>
<sequence>MLSVIAGASSSFMPLLFVGICAVSSISTANATDTSGSPLARKWDHSITIDAPCSSIWNVIKDYESLVKIAFPDTEPTTVLRSMALDGLSATGDILGETILDMRFEIAETMLAFRREAMKLGIFEGEDGIGEIFDAVRGLLTEPHLSPENETAIFELADGLAEIYIEFLMEVLILAESFDSSKVGDAVEFYLRGPFQRDFISEQLIIVDHEEQYLSFVLTAGFDYFQTYRGEWFLKNDNDNDNDNSCEFHKGSIFLINPDGPFTIEAYEISINEQLERVKDYFEDPLLSIIQIAIIQTKIDELERKINFKLYRPNKLSEEEKKENEEL</sequence>
<evidence type="ECO:0000313" key="2">
    <source>
        <dbReference type="EMBL" id="GMH91206.1"/>
    </source>
</evidence>
<evidence type="ECO:0000256" key="1">
    <source>
        <dbReference type="SAM" id="SignalP"/>
    </source>
</evidence>
<feature type="chain" id="PRO_5040828963" evidence="1">
    <location>
        <begin position="32"/>
        <end position="327"/>
    </location>
</feature>
<reference evidence="3" key="1">
    <citation type="journal article" date="2023" name="Commun. Biol.">
        <title>Genome analysis of Parmales, the sister group of diatoms, reveals the evolutionary specialization of diatoms from phago-mixotrophs to photoautotrophs.</title>
        <authorList>
            <person name="Ban H."/>
            <person name="Sato S."/>
            <person name="Yoshikawa S."/>
            <person name="Yamada K."/>
            <person name="Nakamura Y."/>
            <person name="Ichinomiya M."/>
            <person name="Sato N."/>
            <person name="Blanc-Mathieu R."/>
            <person name="Endo H."/>
            <person name="Kuwata A."/>
            <person name="Ogata H."/>
        </authorList>
    </citation>
    <scope>NUCLEOTIDE SEQUENCE [LARGE SCALE GENOMIC DNA]</scope>
</reference>
<feature type="signal peptide" evidence="1">
    <location>
        <begin position="1"/>
        <end position="31"/>
    </location>
</feature>
<name>A0A9W7BIT6_9STRA</name>
<keyword evidence="1" id="KW-0732">Signal</keyword>
<dbReference type="EMBL" id="BLQM01000466">
    <property type="protein sequence ID" value="GMH91206.1"/>
    <property type="molecule type" value="Genomic_DNA"/>
</dbReference>
<dbReference type="Proteomes" id="UP001162640">
    <property type="component" value="Unassembled WGS sequence"/>
</dbReference>
<proteinExistence type="predicted"/>
<organism evidence="2 3">
    <name type="scientific">Triparma laevis f. inornata</name>
    <dbReference type="NCBI Taxonomy" id="1714386"/>
    <lineage>
        <taxon>Eukaryota</taxon>
        <taxon>Sar</taxon>
        <taxon>Stramenopiles</taxon>
        <taxon>Ochrophyta</taxon>
        <taxon>Bolidophyceae</taxon>
        <taxon>Parmales</taxon>
        <taxon>Triparmaceae</taxon>
        <taxon>Triparma</taxon>
    </lineage>
</organism>
<evidence type="ECO:0000313" key="3">
    <source>
        <dbReference type="Proteomes" id="UP001162640"/>
    </source>
</evidence>
<dbReference type="AlphaFoldDB" id="A0A9W7BIT6"/>
<comment type="caution">
    <text evidence="2">The sequence shown here is derived from an EMBL/GenBank/DDBJ whole genome shotgun (WGS) entry which is preliminary data.</text>
</comment>
<accession>A0A9W7BIT6</accession>
<gene>
    <name evidence="2" type="ORF">TL16_g11990</name>
</gene>